<dbReference type="Pfam" id="PF13177">
    <property type="entry name" value="DNA_pol3_delta2"/>
    <property type="match status" value="1"/>
</dbReference>
<evidence type="ECO:0000313" key="2">
    <source>
        <dbReference type="Proteomes" id="UP000449092"/>
    </source>
</evidence>
<dbReference type="PANTHER" id="PTHR11669:SF8">
    <property type="entry name" value="DNA POLYMERASE III SUBUNIT DELTA"/>
    <property type="match status" value="1"/>
</dbReference>
<reference evidence="1 2" key="1">
    <citation type="submission" date="2019-09" db="EMBL/GenBank/DDBJ databases">
        <title>Characterisation of the sponge microbiome using genome-centric metagenomics.</title>
        <authorList>
            <person name="Engelberts J.P."/>
            <person name="Robbins S.J."/>
            <person name="De Goeij J.M."/>
            <person name="Aranda M."/>
            <person name="Bell S.C."/>
            <person name="Webster N.S."/>
        </authorList>
    </citation>
    <scope>NUCLEOTIDE SEQUENCE [LARGE SCALE GENOMIC DNA]</scope>
    <source>
        <strain evidence="1">SB0662_bin_43</strain>
    </source>
</reference>
<accession>A0A845D9S9</accession>
<comment type="caution">
    <text evidence="1">The sequence shown here is derived from an EMBL/GenBank/DDBJ whole genome shotgun (WGS) entry which is preliminary data.</text>
</comment>
<name>A0A845D9S9_9BACT</name>
<dbReference type="Gene3D" id="3.40.50.300">
    <property type="entry name" value="P-loop containing nucleotide triphosphate hydrolases"/>
    <property type="match status" value="1"/>
</dbReference>
<dbReference type="Proteomes" id="UP000449092">
    <property type="component" value="Unassembled WGS sequence"/>
</dbReference>
<dbReference type="SUPFAM" id="SSF52540">
    <property type="entry name" value="P-loop containing nucleoside triphosphate hydrolases"/>
    <property type="match status" value="1"/>
</dbReference>
<evidence type="ECO:0000313" key="1">
    <source>
        <dbReference type="EMBL" id="MYE38209.1"/>
    </source>
</evidence>
<gene>
    <name evidence="1" type="ORF">F4X82_01665</name>
</gene>
<dbReference type="EMBL" id="VXOY01000013">
    <property type="protein sequence ID" value="MYE38209.1"/>
    <property type="molecule type" value="Genomic_DNA"/>
</dbReference>
<organism evidence="1 2">
    <name type="scientific">Candidatus Spechtbacteria bacterium SB0662_bin_43</name>
    <dbReference type="NCBI Taxonomy" id="2604897"/>
    <lineage>
        <taxon>Bacteria</taxon>
        <taxon>Candidatus Spechtiibacteriota</taxon>
    </lineage>
</organism>
<dbReference type="PANTHER" id="PTHR11669">
    <property type="entry name" value="REPLICATION FACTOR C / DNA POLYMERASE III GAMMA-TAU SUBUNIT"/>
    <property type="match status" value="1"/>
</dbReference>
<dbReference type="AlphaFoldDB" id="A0A845D9S9"/>
<protein>
    <submittedName>
        <fullName evidence="1">AAA family ATPase</fullName>
    </submittedName>
</protein>
<dbReference type="InterPro" id="IPR027417">
    <property type="entry name" value="P-loop_NTPase"/>
</dbReference>
<proteinExistence type="predicted"/>
<sequence>MVIGHRKNREWLEAMREGNAVPHTLLFLGQKGVGKSEFALRCAQWLRQDSVSFEEIIRENSSGFDPDILSFHDLVIADARALRSQISQTPFRGAVRVVLIHAVESINTETANALLKVLEEPTSRTLFILMSTNEKRVLSTIRSRAVSFYFAPVATDSIRAALPTSSIEDIVVWWDHKPSIAQELLADQEKQDSVRRMVRDAALFLQGDLNTRFQLVEQYCSGGLGEDFFHAVLLTARKKGVSRTTYHTLQQGVGIFQKVRTSTVNMPLVLRSFSLRETHRV</sequence>
<dbReference type="GO" id="GO:0006261">
    <property type="term" value="P:DNA-templated DNA replication"/>
    <property type="evidence" value="ECO:0007669"/>
    <property type="project" value="TreeGrafter"/>
</dbReference>
<dbReference type="InterPro" id="IPR050238">
    <property type="entry name" value="DNA_Rep/Repair_Clamp_Loader"/>
</dbReference>